<dbReference type="EMBL" id="HBHX01027116">
    <property type="protein sequence ID" value="CAE0114491.1"/>
    <property type="molecule type" value="Transcribed_RNA"/>
</dbReference>
<dbReference type="AlphaFoldDB" id="A0A7S3EXR8"/>
<keyword evidence="2" id="KW-0472">Membrane</keyword>
<name>A0A7S3EXR8_9EUKA</name>
<proteinExistence type="predicted"/>
<feature type="transmembrane region" description="Helical" evidence="2">
    <location>
        <begin position="241"/>
        <end position="259"/>
    </location>
</feature>
<feature type="transmembrane region" description="Helical" evidence="2">
    <location>
        <begin position="143"/>
        <end position="162"/>
    </location>
</feature>
<protein>
    <submittedName>
        <fullName evidence="3">Uncharacterized protein</fullName>
    </submittedName>
</protein>
<feature type="region of interest" description="Disordered" evidence="1">
    <location>
        <begin position="1"/>
        <end position="25"/>
    </location>
</feature>
<feature type="transmembrane region" description="Helical" evidence="2">
    <location>
        <begin position="43"/>
        <end position="62"/>
    </location>
</feature>
<feature type="transmembrane region" description="Helical" evidence="2">
    <location>
        <begin position="68"/>
        <end position="90"/>
    </location>
</feature>
<evidence type="ECO:0000256" key="1">
    <source>
        <dbReference type="SAM" id="MobiDB-lite"/>
    </source>
</evidence>
<organism evidence="3">
    <name type="scientific">Haptolina ericina</name>
    <dbReference type="NCBI Taxonomy" id="156174"/>
    <lineage>
        <taxon>Eukaryota</taxon>
        <taxon>Haptista</taxon>
        <taxon>Haptophyta</taxon>
        <taxon>Prymnesiophyceae</taxon>
        <taxon>Prymnesiales</taxon>
        <taxon>Prymnesiaceae</taxon>
        <taxon>Haptolina</taxon>
    </lineage>
</organism>
<keyword evidence="2" id="KW-0812">Transmembrane</keyword>
<keyword evidence="2" id="KW-1133">Transmembrane helix</keyword>
<feature type="transmembrane region" description="Helical" evidence="2">
    <location>
        <begin position="296"/>
        <end position="318"/>
    </location>
</feature>
<accession>A0A7S3EXR8</accession>
<feature type="transmembrane region" description="Helical" evidence="2">
    <location>
        <begin position="210"/>
        <end position="229"/>
    </location>
</feature>
<reference evidence="3" key="1">
    <citation type="submission" date="2021-01" db="EMBL/GenBank/DDBJ databases">
        <authorList>
            <person name="Corre E."/>
            <person name="Pelletier E."/>
            <person name="Niang G."/>
            <person name="Scheremetjew M."/>
            <person name="Finn R."/>
            <person name="Kale V."/>
            <person name="Holt S."/>
            <person name="Cochrane G."/>
            <person name="Meng A."/>
            <person name="Brown T."/>
            <person name="Cohen L."/>
        </authorList>
    </citation>
    <scope>NUCLEOTIDE SEQUENCE</scope>
    <source>
        <strain evidence="3">CCMP281</strain>
    </source>
</reference>
<feature type="transmembrane region" description="Helical" evidence="2">
    <location>
        <begin position="110"/>
        <end position="131"/>
    </location>
</feature>
<evidence type="ECO:0000256" key="2">
    <source>
        <dbReference type="SAM" id="Phobius"/>
    </source>
</evidence>
<evidence type="ECO:0000313" key="3">
    <source>
        <dbReference type="EMBL" id="CAE0114491.1"/>
    </source>
</evidence>
<sequence length="337" mass="37170">MPQVQAEDAMAMGATTTRDSRPSIGSETRRELIEVFGEGLPKLLLLLVASFVLMVQAMIHAGQRPSDGFILFAVAMSIISLSLTIGFLTFGKRRPTEFASRTIEIKDYSFSMAQAFALFMTFWWGLGAFLLTFYKPYQVPSNAYIAIWVGFVSALLYLAGAYSSAAGSAFRTFSEITVEPSVAALYGLIAASVVVFFSALGYLSFWTGNFALIISIISFAMSGLTYFMLQKQRLTKGQAKASAAFLLVIWTLAVFFLTFDLDVEKDFATSYLVLNQTVVLHENHMDAFTKGGNGYLATWAGAFSAFAFIYNEFVGVPINFKRTFRDSFAVRWNGGEV</sequence>
<feature type="transmembrane region" description="Helical" evidence="2">
    <location>
        <begin position="183"/>
        <end position="204"/>
    </location>
</feature>
<gene>
    <name evidence="3" type="ORF">HERI1096_LOCUS15165</name>
</gene>